<evidence type="ECO:0000313" key="2">
    <source>
        <dbReference type="Proteomes" id="UP001213799"/>
    </source>
</evidence>
<name>A0AAD6EHN4_9EURO</name>
<dbReference type="RefSeq" id="XP_056758623.1">
    <property type="nucleotide sequence ID" value="XM_056893628.1"/>
</dbReference>
<keyword evidence="2" id="KW-1185">Reference proteome</keyword>
<reference evidence="1" key="1">
    <citation type="journal article" date="2023" name="IMA Fungus">
        <title>Comparative genomic study of the Penicillium genus elucidates a diverse pangenome and 15 lateral gene transfer events.</title>
        <authorList>
            <person name="Petersen C."/>
            <person name="Sorensen T."/>
            <person name="Nielsen M.R."/>
            <person name="Sondergaard T.E."/>
            <person name="Sorensen J.L."/>
            <person name="Fitzpatrick D.A."/>
            <person name="Frisvad J.C."/>
            <person name="Nielsen K.L."/>
        </authorList>
    </citation>
    <scope>NUCLEOTIDE SEQUENCE</scope>
    <source>
        <strain evidence="1">IBT 12815</strain>
    </source>
</reference>
<gene>
    <name evidence="1" type="ORF">N7537_002570</name>
</gene>
<sequence>MASKPQDPPPPNPWIAGDGSPLRGCYWMRIDPKVQPNYWVQRKKVCECRDHFSTQWPVDHVIIQIPACAFRCPFCTALDNPEKENRPCPGRVKRHISAAHIWQVPPDPMLSRLAVERKPRLRTHGCSAHKNSSTWLSCDQLKGNA</sequence>
<organism evidence="1 2">
    <name type="scientific">Penicillium hordei</name>
    <dbReference type="NCBI Taxonomy" id="40994"/>
    <lineage>
        <taxon>Eukaryota</taxon>
        <taxon>Fungi</taxon>
        <taxon>Dikarya</taxon>
        <taxon>Ascomycota</taxon>
        <taxon>Pezizomycotina</taxon>
        <taxon>Eurotiomycetes</taxon>
        <taxon>Eurotiomycetidae</taxon>
        <taxon>Eurotiales</taxon>
        <taxon>Aspergillaceae</taxon>
        <taxon>Penicillium</taxon>
    </lineage>
</organism>
<dbReference type="EMBL" id="JAQJAE010000001">
    <property type="protein sequence ID" value="KAJ5617456.1"/>
    <property type="molecule type" value="Genomic_DNA"/>
</dbReference>
<dbReference type="Proteomes" id="UP001213799">
    <property type="component" value="Unassembled WGS sequence"/>
</dbReference>
<evidence type="ECO:0000313" key="1">
    <source>
        <dbReference type="EMBL" id="KAJ5617456.1"/>
    </source>
</evidence>
<dbReference type="GeneID" id="81583870"/>
<protein>
    <submittedName>
        <fullName evidence="1">Uncharacterized protein</fullName>
    </submittedName>
</protein>
<dbReference type="AlphaFoldDB" id="A0AAD6EHN4"/>
<accession>A0AAD6EHN4</accession>
<proteinExistence type="predicted"/>
<reference evidence="1" key="2">
    <citation type="submission" date="2023-01" db="EMBL/GenBank/DDBJ databases">
        <authorList>
            <person name="Petersen C."/>
        </authorList>
    </citation>
    <scope>NUCLEOTIDE SEQUENCE</scope>
    <source>
        <strain evidence="1">IBT 12815</strain>
    </source>
</reference>
<comment type="caution">
    <text evidence="1">The sequence shown here is derived from an EMBL/GenBank/DDBJ whole genome shotgun (WGS) entry which is preliminary data.</text>
</comment>